<feature type="transmembrane region" description="Helical" evidence="1">
    <location>
        <begin position="67"/>
        <end position="86"/>
    </location>
</feature>
<evidence type="ECO:0000313" key="2">
    <source>
        <dbReference type="EMBL" id="TKC87273.1"/>
    </source>
</evidence>
<evidence type="ECO:0000313" key="3">
    <source>
        <dbReference type="Proteomes" id="UP000305539"/>
    </source>
</evidence>
<protein>
    <submittedName>
        <fullName evidence="2">Uncharacterized protein</fullName>
    </submittedName>
</protein>
<sequence>MGNDDEAASDSLAEQGLQLWQSKLHRLCAYVILAVLVLGPVFLGVFITVKALGASEDFVNFILQNYAVFFILPYVGCLAYFIVVTVENTRGPIEIELATIKLKGAGGPILFWVVVFVVVTSVIKMFWNGYPQ</sequence>
<dbReference type="EMBL" id="SWJE01000009">
    <property type="protein sequence ID" value="TKC87273.1"/>
    <property type="molecule type" value="Genomic_DNA"/>
</dbReference>
<dbReference type="RefSeq" id="WP_136896482.1">
    <property type="nucleotide sequence ID" value="NZ_SWJE01000009.1"/>
</dbReference>
<dbReference type="AlphaFoldDB" id="A0A4U1I259"/>
<comment type="caution">
    <text evidence="2">The sequence shown here is derived from an EMBL/GenBank/DDBJ whole genome shotgun (WGS) entry which is preliminary data.</text>
</comment>
<feature type="transmembrane region" description="Helical" evidence="1">
    <location>
        <begin position="27"/>
        <end position="47"/>
    </location>
</feature>
<evidence type="ECO:0000256" key="1">
    <source>
        <dbReference type="SAM" id="Phobius"/>
    </source>
</evidence>
<keyword evidence="1" id="KW-1133">Transmembrane helix</keyword>
<proteinExistence type="predicted"/>
<reference evidence="2 3" key="1">
    <citation type="submission" date="2019-04" db="EMBL/GenBank/DDBJ databases">
        <title>Trinickia sp. 7GSK02, isolated from subtropical forest soil.</title>
        <authorList>
            <person name="Gao Z.-H."/>
            <person name="Qiu L.-H."/>
        </authorList>
    </citation>
    <scope>NUCLEOTIDE SEQUENCE [LARGE SCALE GENOMIC DNA]</scope>
    <source>
        <strain evidence="2 3">7GSK02</strain>
    </source>
</reference>
<keyword evidence="3" id="KW-1185">Reference proteome</keyword>
<keyword evidence="1" id="KW-0812">Transmembrane</keyword>
<feature type="transmembrane region" description="Helical" evidence="1">
    <location>
        <begin position="107"/>
        <end position="127"/>
    </location>
</feature>
<organism evidence="2 3">
    <name type="scientific">Trinickia terrae</name>
    <dbReference type="NCBI Taxonomy" id="2571161"/>
    <lineage>
        <taxon>Bacteria</taxon>
        <taxon>Pseudomonadati</taxon>
        <taxon>Pseudomonadota</taxon>
        <taxon>Betaproteobacteria</taxon>
        <taxon>Burkholderiales</taxon>
        <taxon>Burkholderiaceae</taxon>
        <taxon>Trinickia</taxon>
    </lineage>
</organism>
<keyword evidence="1" id="KW-0472">Membrane</keyword>
<accession>A0A4U1I259</accession>
<gene>
    <name evidence="2" type="ORF">FAZ69_18240</name>
</gene>
<name>A0A4U1I259_9BURK</name>
<dbReference type="OrthoDB" id="9131450at2"/>
<dbReference type="Proteomes" id="UP000305539">
    <property type="component" value="Unassembled WGS sequence"/>
</dbReference>